<evidence type="ECO:0000256" key="1">
    <source>
        <dbReference type="SAM" id="Phobius"/>
    </source>
</evidence>
<feature type="transmembrane region" description="Helical" evidence="1">
    <location>
        <begin position="12"/>
        <end position="32"/>
    </location>
</feature>
<reference evidence="2 3" key="1">
    <citation type="submission" date="2023-01" db="EMBL/GenBank/DDBJ databases">
        <authorList>
            <person name="Kreplak J."/>
        </authorList>
    </citation>
    <scope>NUCLEOTIDE SEQUENCE [LARGE SCALE GENOMIC DNA]</scope>
</reference>
<keyword evidence="1" id="KW-0472">Membrane</keyword>
<keyword evidence="1" id="KW-0812">Transmembrane</keyword>
<evidence type="ECO:0000313" key="3">
    <source>
        <dbReference type="Proteomes" id="UP001157006"/>
    </source>
</evidence>
<gene>
    <name evidence="2" type="ORF">VFH_IV135040</name>
</gene>
<protein>
    <submittedName>
        <fullName evidence="2">Uncharacterized protein</fullName>
    </submittedName>
</protein>
<dbReference type="Proteomes" id="UP001157006">
    <property type="component" value="Chromosome 4"/>
</dbReference>
<proteinExistence type="predicted"/>
<sequence>MTCRCFASSFHPFVILEIILLASIFDLPLFILTHTKTTFSLLFPTRLAIIITNSSFSFDDLHRLRLHLISLVIQHLKLSLFSSQIRSIIKILMLMLLRERKSETLRNKLSEEAMLRNC</sequence>
<name>A0AAV1AIS4_VICFA</name>
<accession>A0AAV1AIS4</accession>
<keyword evidence="3" id="KW-1185">Reference proteome</keyword>
<dbReference type="EMBL" id="OX451739">
    <property type="protein sequence ID" value="CAI8609473.1"/>
    <property type="molecule type" value="Genomic_DNA"/>
</dbReference>
<evidence type="ECO:0000313" key="2">
    <source>
        <dbReference type="EMBL" id="CAI8609473.1"/>
    </source>
</evidence>
<keyword evidence="1" id="KW-1133">Transmembrane helix</keyword>
<dbReference type="AlphaFoldDB" id="A0AAV1AIS4"/>
<organism evidence="2 3">
    <name type="scientific">Vicia faba</name>
    <name type="common">Broad bean</name>
    <name type="synonym">Faba vulgaris</name>
    <dbReference type="NCBI Taxonomy" id="3906"/>
    <lineage>
        <taxon>Eukaryota</taxon>
        <taxon>Viridiplantae</taxon>
        <taxon>Streptophyta</taxon>
        <taxon>Embryophyta</taxon>
        <taxon>Tracheophyta</taxon>
        <taxon>Spermatophyta</taxon>
        <taxon>Magnoliopsida</taxon>
        <taxon>eudicotyledons</taxon>
        <taxon>Gunneridae</taxon>
        <taxon>Pentapetalae</taxon>
        <taxon>rosids</taxon>
        <taxon>fabids</taxon>
        <taxon>Fabales</taxon>
        <taxon>Fabaceae</taxon>
        <taxon>Papilionoideae</taxon>
        <taxon>50 kb inversion clade</taxon>
        <taxon>NPAAA clade</taxon>
        <taxon>Hologalegina</taxon>
        <taxon>IRL clade</taxon>
        <taxon>Fabeae</taxon>
        <taxon>Vicia</taxon>
    </lineage>
</organism>